<comment type="catalytic activity">
    <reaction evidence="8">
        <text>a ribonucleotide in rRNA + S-adenosyl-L-methionine = a 2'-O-methylribonucleotide in rRNA + S-adenosyl-L-homocysteine + H(+)</text>
        <dbReference type="Rhea" id="RHEA:48628"/>
        <dbReference type="Rhea" id="RHEA-COMP:12164"/>
        <dbReference type="Rhea" id="RHEA-COMP:12165"/>
        <dbReference type="ChEBI" id="CHEBI:15378"/>
        <dbReference type="ChEBI" id="CHEBI:57856"/>
        <dbReference type="ChEBI" id="CHEBI:59789"/>
        <dbReference type="ChEBI" id="CHEBI:90675"/>
        <dbReference type="ChEBI" id="CHEBI:90676"/>
    </reaction>
</comment>
<dbReference type="FunFam" id="3.40.50.150:FF:000004">
    <property type="entry name" value="AdoMet-dependent rRNA methyltransferase SPB1"/>
    <property type="match status" value="1"/>
</dbReference>
<dbReference type="InterPro" id="IPR029063">
    <property type="entry name" value="SAM-dependent_MTases_sf"/>
</dbReference>
<dbReference type="InterPro" id="IPR024576">
    <property type="entry name" value="rRNA_MeTfrase_Spb1_DUF3381"/>
</dbReference>
<evidence type="ECO:0000256" key="4">
    <source>
        <dbReference type="ARBA" id="ARBA00022603"/>
    </source>
</evidence>
<feature type="domain" description="Ribosomal RNA methyltransferase FtsJ" evidence="10">
    <location>
        <begin position="23"/>
        <end position="199"/>
    </location>
</feature>
<dbReference type="GO" id="GO:0000463">
    <property type="term" value="P:maturation of LSU-rRNA from tricistronic rRNA transcript (SSU-rRNA, 5.8S rRNA, LSU-rRNA)"/>
    <property type="evidence" value="ECO:0007669"/>
    <property type="project" value="TreeGrafter"/>
</dbReference>
<dbReference type="InterPro" id="IPR050082">
    <property type="entry name" value="RNA_methyltr_RlmE"/>
</dbReference>
<feature type="region of interest" description="Disordered" evidence="9">
    <location>
        <begin position="436"/>
        <end position="482"/>
    </location>
</feature>
<evidence type="ECO:0000259" key="10">
    <source>
        <dbReference type="Pfam" id="PF01728"/>
    </source>
</evidence>
<feature type="compositionally biased region" description="Acidic residues" evidence="9">
    <location>
        <begin position="521"/>
        <end position="538"/>
    </location>
</feature>
<feature type="binding site" evidence="8">
    <location>
        <position position="57"/>
    </location>
    <ligand>
        <name>S-adenosyl-L-methionine</name>
        <dbReference type="ChEBI" id="CHEBI:59789"/>
    </ligand>
</feature>
<feature type="compositionally biased region" description="Acidic residues" evidence="9">
    <location>
        <begin position="365"/>
        <end position="374"/>
    </location>
</feature>
<feature type="active site" description="Proton acceptor" evidence="8">
    <location>
        <position position="156"/>
    </location>
</feature>
<dbReference type="OrthoDB" id="1287559at2759"/>
<reference evidence="13 14" key="1">
    <citation type="submission" date="2018-07" db="EMBL/GenBank/DDBJ databases">
        <title>The complete nuclear genome of the prasinophyte Chloropicon primus (CCMP1205).</title>
        <authorList>
            <person name="Pombert J.-F."/>
            <person name="Otis C."/>
            <person name="Turmel M."/>
            <person name="Lemieux C."/>
        </authorList>
    </citation>
    <scope>NUCLEOTIDE SEQUENCE [LARGE SCALE GENOMIC DNA]</scope>
    <source>
        <strain evidence="13 14">CCMP1205</strain>
    </source>
</reference>
<feature type="binding site" evidence="8">
    <location>
        <position position="55"/>
    </location>
    <ligand>
        <name>S-adenosyl-L-methionine</name>
        <dbReference type="ChEBI" id="CHEBI:59789"/>
    </ligand>
</feature>
<dbReference type="SUPFAM" id="SSF53335">
    <property type="entry name" value="S-adenosyl-L-methionine-dependent methyltransferases"/>
    <property type="match status" value="1"/>
</dbReference>
<keyword evidence="2 8" id="KW-0690">Ribosome biogenesis</keyword>
<keyword evidence="7 8" id="KW-0539">Nucleus</keyword>
<evidence type="ECO:0000259" key="11">
    <source>
        <dbReference type="Pfam" id="PF07780"/>
    </source>
</evidence>
<dbReference type="GO" id="GO:0008650">
    <property type="term" value="F:rRNA (uridine-2'-O-)-methyltransferase activity"/>
    <property type="evidence" value="ECO:0007669"/>
    <property type="project" value="TreeGrafter"/>
</dbReference>
<evidence type="ECO:0000256" key="7">
    <source>
        <dbReference type="ARBA" id="ARBA00023242"/>
    </source>
</evidence>
<feature type="region of interest" description="Disordered" evidence="9">
    <location>
        <begin position="356"/>
        <end position="376"/>
    </location>
</feature>
<protein>
    <recommendedName>
        <fullName evidence="8">Putative rRNA methyltransferase</fullName>
        <ecNumber evidence="8">2.1.1.-</ecNumber>
    </recommendedName>
    <alternativeName>
        <fullName evidence="8">2'-O-ribose RNA methyltransferase SPB1 homolog</fullName>
    </alternativeName>
</protein>
<dbReference type="HAMAP" id="MF_03163">
    <property type="entry name" value="RNA_methyltr_E_SPB1"/>
    <property type="match status" value="1"/>
</dbReference>
<evidence type="ECO:0000256" key="6">
    <source>
        <dbReference type="ARBA" id="ARBA00022691"/>
    </source>
</evidence>
<evidence type="ECO:0000313" key="13">
    <source>
        <dbReference type="EMBL" id="QDZ22843.1"/>
    </source>
</evidence>
<dbReference type="PANTHER" id="PTHR10920">
    <property type="entry name" value="RIBOSOMAL RNA METHYLTRANSFERASE"/>
    <property type="match status" value="1"/>
</dbReference>
<comment type="subcellular location">
    <subcellularLocation>
        <location evidence="1 8">Nucleus</location>
        <location evidence="1 8">Nucleolus</location>
    </subcellularLocation>
</comment>
<evidence type="ECO:0000256" key="9">
    <source>
        <dbReference type="SAM" id="MobiDB-lite"/>
    </source>
</evidence>
<feature type="region of interest" description="Disordered" evidence="9">
    <location>
        <begin position="792"/>
        <end position="850"/>
    </location>
</feature>
<gene>
    <name evidence="13" type="ORF">A3770_09p53610</name>
</gene>
<feature type="compositionally biased region" description="Basic and acidic residues" evidence="9">
    <location>
        <begin position="810"/>
        <end position="831"/>
    </location>
</feature>
<feature type="domain" description="DUF3381" evidence="12">
    <location>
        <begin position="235"/>
        <end position="407"/>
    </location>
</feature>
<dbReference type="InterPro" id="IPR028589">
    <property type="entry name" value="SPB1-like"/>
</dbReference>
<feature type="compositionally biased region" description="Basic and acidic residues" evidence="9">
    <location>
        <begin position="465"/>
        <end position="482"/>
    </location>
</feature>
<feature type="domain" description="Ribosomal RNA methyltransferase SPB1-like C-terminal" evidence="11">
    <location>
        <begin position="630"/>
        <end position="837"/>
    </location>
</feature>
<evidence type="ECO:0000256" key="3">
    <source>
        <dbReference type="ARBA" id="ARBA00022552"/>
    </source>
</evidence>
<name>A0A5B8MQZ5_9CHLO</name>
<feature type="compositionally biased region" description="Basic and acidic residues" evidence="9">
    <location>
        <begin position="581"/>
        <end position="590"/>
    </location>
</feature>
<dbReference type="InterPro" id="IPR002877">
    <property type="entry name" value="RNA_MeTrfase_FtsJ_dom"/>
</dbReference>
<comment type="similarity">
    <text evidence="8">Belongs to the class I-like SAM-binding methyltransferase superfamily. RNA methyltransferase RlmE family. SPB1 subfamily.</text>
</comment>
<feature type="compositionally biased region" description="Acidic residues" evidence="9">
    <location>
        <begin position="602"/>
        <end position="611"/>
    </location>
</feature>
<feature type="compositionally biased region" description="Basic residues" evidence="9">
    <location>
        <begin position="835"/>
        <end position="850"/>
    </location>
</feature>
<dbReference type="PANTHER" id="PTHR10920:SF13">
    <property type="entry name" value="PRE-RRNA 2'-O-RIBOSE RNA METHYLTRANSFERASE FTSJ3"/>
    <property type="match status" value="1"/>
</dbReference>
<feature type="region of interest" description="Disordered" evidence="9">
    <location>
        <begin position="521"/>
        <end position="663"/>
    </location>
</feature>
<feature type="binding site" evidence="8">
    <location>
        <position position="116"/>
    </location>
    <ligand>
        <name>S-adenosyl-L-methionine</name>
        <dbReference type="ChEBI" id="CHEBI:59789"/>
    </ligand>
</feature>
<dbReference type="Pfam" id="PF07780">
    <property type="entry name" value="Spb1_C"/>
    <property type="match status" value="1"/>
</dbReference>
<keyword evidence="5 8" id="KW-0808">Transferase</keyword>
<dbReference type="GO" id="GO:0030687">
    <property type="term" value="C:preribosome, large subunit precursor"/>
    <property type="evidence" value="ECO:0007669"/>
    <property type="project" value="TreeGrafter"/>
</dbReference>
<comment type="function">
    <text evidence="8">Probable methyltransferase involved in the maturation of rRNA and in the biogenesis of ribosomal subunits.</text>
</comment>
<dbReference type="GO" id="GO:0016435">
    <property type="term" value="F:rRNA (guanine) methyltransferase activity"/>
    <property type="evidence" value="ECO:0007669"/>
    <property type="project" value="TreeGrafter"/>
</dbReference>
<dbReference type="EMBL" id="CP031042">
    <property type="protein sequence ID" value="QDZ22843.1"/>
    <property type="molecule type" value="Genomic_DNA"/>
</dbReference>
<feature type="compositionally biased region" description="Acidic residues" evidence="9">
    <location>
        <begin position="651"/>
        <end position="663"/>
    </location>
</feature>
<keyword evidence="3 8" id="KW-0698">rRNA processing</keyword>
<dbReference type="GO" id="GO:0005730">
    <property type="term" value="C:nucleolus"/>
    <property type="evidence" value="ECO:0007669"/>
    <property type="project" value="UniProtKB-SubCell"/>
</dbReference>
<keyword evidence="6 8" id="KW-0949">S-adenosyl-L-methionine</keyword>
<feature type="compositionally biased region" description="Acidic residues" evidence="9">
    <location>
        <begin position="453"/>
        <end position="464"/>
    </location>
</feature>
<sequence length="850" mass="96727">MGKKSKGNQRLDKFYYLAKEQGYRSRAAFKLVQLNRKYGFLEKARSCLDLCAAPGGWLQVAQKHMPMNSLVVGVDLDPIKAIRGCITHQADITTERCRQLLRKEAKGGCYDIVIHDGAPNVGGNWASEAHMQNVLVLESLKLACEFLPPNGWFVTKVFRSVDYHSLLYAFNQLFRQVEATKPMASRYQSAEIFVVCGGFKAPGKIDPRLLDAKHLFNDTSAEPLPQVDVLDPRNDKKKRQRQGYEDGISTTYKQRNVVDFVLSENPVEMLGRTVTFTFCQPEEGASTSKEAGDSTPVEDVVEVYDFVGGHKGTTDEIKHLCKDLPVLGRSDFKHLLKWRTNVRKALEKEGLLQKKQDLEGKGAEGAEEEEEMDEETKLLNEMREVRKKMESRLKREKKKSKKMKQANKLRIAMSLNDEVSGIQSEQDLFNFHKDQLKGMNAADAPSEQLMDKVEEESSDSEAEEEQRRLAKKRSDAVDPGESKDRYFQLQDKYFELLYKHYKGLKTETKFLKKRSRLDDLTEIDLEEMDEGDFGQEAEEGGKAKAKGASEEADEEETAKHDSMAAKWFSQDVFSDINMDGKGQEKKRKEVVAPAVDTKTESSSEEEEEEDDGKYIESLKRKRGQAKDKEEDEEEDFEIVKRTSPGDGGDSSSDDESDSIDSDDTEALAHTMVLKKMFLKSKSKRALLESSYNKFAFHDEGLPDWFSQDEAKHMRPAVEELLPEEDLAEARDQLKAIDSRTIKKVAEAKARKKRKLWKRMETARAKANQIANSEDISARGKAREIAKLYAQAKDLRKKGKGKNPNNASLQTRERRSASGKPLDRRMFSDKRQVNAKQKKKDAKKAKKRGRR</sequence>
<dbReference type="AlphaFoldDB" id="A0A5B8MQZ5"/>
<feature type="binding site" evidence="8">
    <location>
        <position position="91"/>
    </location>
    <ligand>
        <name>S-adenosyl-L-methionine</name>
        <dbReference type="ChEBI" id="CHEBI:59789"/>
    </ligand>
</feature>
<evidence type="ECO:0000313" key="14">
    <source>
        <dbReference type="Proteomes" id="UP000316726"/>
    </source>
</evidence>
<dbReference type="HAMAP" id="MF_01547">
    <property type="entry name" value="RNA_methyltr_E"/>
    <property type="match status" value="1"/>
</dbReference>
<keyword evidence="4 8" id="KW-0489">Methyltransferase</keyword>
<dbReference type="STRING" id="1764295.A0A5B8MQZ5"/>
<dbReference type="GO" id="GO:0000466">
    <property type="term" value="P:maturation of 5.8S rRNA from tricistronic rRNA transcript (SSU-rRNA, 5.8S rRNA, LSU-rRNA)"/>
    <property type="evidence" value="ECO:0007669"/>
    <property type="project" value="TreeGrafter"/>
</dbReference>
<organism evidence="13 14">
    <name type="scientific">Chloropicon primus</name>
    <dbReference type="NCBI Taxonomy" id="1764295"/>
    <lineage>
        <taxon>Eukaryota</taxon>
        <taxon>Viridiplantae</taxon>
        <taxon>Chlorophyta</taxon>
        <taxon>Chloropicophyceae</taxon>
        <taxon>Chloropicales</taxon>
        <taxon>Chloropicaceae</taxon>
        <taxon>Chloropicon</taxon>
    </lineage>
</organism>
<feature type="binding site" evidence="8">
    <location>
        <position position="75"/>
    </location>
    <ligand>
        <name>S-adenosyl-L-methionine</name>
        <dbReference type="ChEBI" id="CHEBI:59789"/>
    </ligand>
</feature>
<feature type="compositionally biased region" description="Basic and acidic residues" evidence="9">
    <location>
        <begin position="612"/>
        <end position="628"/>
    </location>
</feature>
<dbReference type="Proteomes" id="UP000316726">
    <property type="component" value="Chromosome 9"/>
</dbReference>
<dbReference type="Pfam" id="PF11861">
    <property type="entry name" value="DUF3381"/>
    <property type="match status" value="1"/>
</dbReference>
<keyword evidence="14" id="KW-1185">Reference proteome</keyword>
<proteinExistence type="inferred from homology"/>
<dbReference type="Gene3D" id="3.40.50.150">
    <property type="entry name" value="Vaccinia Virus protein VP39"/>
    <property type="match status" value="1"/>
</dbReference>
<evidence type="ECO:0000256" key="2">
    <source>
        <dbReference type="ARBA" id="ARBA00022517"/>
    </source>
</evidence>
<accession>A0A5B8MQZ5</accession>
<dbReference type="InterPro" id="IPR015507">
    <property type="entry name" value="rRNA-MeTfrase_E"/>
</dbReference>
<evidence type="ECO:0000256" key="5">
    <source>
        <dbReference type="ARBA" id="ARBA00022679"/>
    </source>
</evidence>
<evidence type="ECO:0000259" key="12">
    <source>
        <dbReference type="Pfam" id="PF11861"/>
    </source>
</evidence>
<dbReference type="EC" id="2.1.1.-" evidence="8"/>
<evidence type="ECO:0000256" key="1">
    <source>
        <dbReference type="ARBA" id="ARBA00004604"/>
    </source>
</evidence>
<feature type="region of interest" description="Disordered" evidence="9">
    <location>
        <begin position="226"/>
        <end position="246"/>
    </location>
</feature>
<dbReference type="Pfam" id="PF01728">
    <property type="entry name" value="FtsJ"/>
    <property type="match status" value="1"/>
</dbReference>
<evidence type="ECO:0000256" key="8">
    <source>
        <dbReference type="HAMAP-Rule" id="MF_03163"/>
    </source>
</evidence>
<dbReference type="InterPro" id="IPR012920">
    <property type="entry name" value="rRNA_MeTfrase_SPB1-like_C"/>
</dbReference>